<dbReference type="EMBL" id="JAQNDL010000003">
    <property type="protein sequence ID" value="MDC0720642.1"/>
    <property type="molecule type" value="Genomic_DNA"/>
</dbReference>
<organism evidence="1 2">
    <name type="scientific">Nannocystis bainbridge</name>
    <dbReference type="NCBI Taxonomy" id="2995303"/>
    <lineage>
        <taxon>Bacteria</taxon>
        <taxon>Pseudomonadati</taxon>
        <taxon>Myxococcota</taxon>
        <taxon>Polyangia</taxon>
        <taxon>Nannocystales</taxon>
        <taxon>Nannocystaceae</taxon>
        <taxon>Nannocystis</taxon>
    </lineage>
</organism>
<dbReference type="Gene3D" id="1.25.10.10">
    <property type="entry name" value="Leucine-rich Repeat Variant"/>
    <property type="match status" value="1"/>
</dbReference>
<name>A0ABT5E443_9BACT</name>
<sequence length="185" mass="19931">MTATPLHFRDVEQLYQELASMHGPFADLPSSLAECEAQYSALAARMDETAVPLLVTLIRHLRGSRSLFDGFVGNDAAMLLQYLAKQRPEPVARELLACMDADGPAEAIDALGDTGVQAVTEPLLQRVTRRHADAELRMSLADALELLDGPAARAELSAWLAEGDPSAEVQAELTRIAEALGLAPR</sequence>
<accession>A0ABT5E443</accession>
<evidence type="ECO:0000313" key="1">
    <source>
        <dbReference type="EMBL" id="MDC0720642.1"/>
    </source>
</evidence>
<evidence type="ECO:0000313" key="2">
    <source>
        <dbReference type="Proteomes" id="UP001221686"/>
    </source>
</evidence>
<gene>
    <name evidence="1" type="ORF">POL25_27305</name>
</gene>
<protein>
    <recommendedName>
        <fullName evidence="3">HEAT repeat domain-containing protein</fullName>
    </recommendedName>
</protein>
<keyword evidence="2" id="KW-1185">Reference proteome</keyword>
<evidence type="ECO:0008006" key="3">
    <source>
        <dbReference type="Google" id="ProtNLM"/>
    </source>
</evidence>
<comment type="caution">
    <text evidence="1">The sequence shown here is derived from an EMBL/GenBank/DDBJ whole genome shotgun (WGS) entry which is preliminary data.</text>
</comment>
<dbReference type="Proteomes" id="UP001221686">
    <property type="component" value="Unassembled WGS sequence"/>
</dbReference>
<reference evidence="1 2" key="1">
    <citation type="submission" date="2022-11" db="EMBL/GenBank/DDBJ databases">
        <title>Minimal conservation of predation-associated metabolite biosynthetic gene clusters underscores biosynthetic potential of Myxococcota including descriptions for ten novel species: Archangium lansinium sp. nov., Myxococcus landrumus sp. nov., Nannocystis bai.</title>
        <authorList>
            <person name="Ahearne A."/>
            <person name="Stevens C."/>
            <person name="Dowd S."/>
        </authorList>
    </citation>
    <scope>NUCLEOTIDE SEQUENCE [LARGE SCALE GENOMIC DNA]</scope>
    <source>
        <strain evidence="1 2">BB15-2</strain>
    </source>
</reference>
<dbReference type="RefSeq" id="WP_272089151.1">
    <property type="nucleotide sequence ID" value="NZ_JAQNDL010000003.1"/>
</dbReference>
<proteinExistence type="predicted"/>
<dbReference type="InterPro" id="IPR011989">
    <property type="entry name" value="ARM-like"/>
</dbReference>